<accession>A0A6B2LFH7</accession>
<sequence length="249" mass="28259">MGFTDSRLQNFINKNGVNYKYREGKFSLLHLAIRARKIEVVNYLIQQNASLDVSCSGESAFMLACRTDSNIVRLLLNHQKAKHGPSSIDPWMKELYFHGSPLWHAILVDNLETVKILLEHDADVNFQHNSRSCLYEAVRKNKVEMAKALLEKRANPNFISQGISVLHTAIRNKCLETTKLLLDFGASVIAMDSEGNMAIHVAAETKNMKLVKLIFQATFSIKNNKNKSPLELLSNNLDIDRFLEELKES</sequence>
<dbReference type="Pfam" id="PF12796">
    <property type="entry name" value="Ank_2"/>
    <property type="match status" value="2"/>
</dbReference>
<proteinExistence type="predicted"/>
<evidence type="ECO:0000256" key="2">
    <source>
        <dbReference type="ARBA" id="ARBA00023043"/>
    </source>
</evidence>
<organism evidence="4">
    <name type="scientific">Arcella intermedia</name>
    <dbReference type="NCBI Taxonomy" id="1963864"/>
    <lineage>
        <taxon>Eukaryota</taxon>
        <taxon>Amoebozoa</taxon>
        <taxon>Tubulinea</taxon>
        <taxon>Elardia</taxon>
        <taxon>Arcellinida</taxon>
        <taxon>Sphaerothecina</taxon>
        <taxon>Arcellidae</taxon>
        <taxon>Arcella</taxon>
    </lineage>
</organism>
<keyword evidence="2 3" id="KW-0040">ANK repeat</keyword>
<dbReference type="EMBL" id="GIBP01006638">
    <property type="protein sequence ID" value="NDV35607.1"/>
    <property type="molecule type" value="Transcribed_RNA"/>
</dbReference>
<dbReference type="SUPFAM" id="SSF48403">
    <property type="entry name" value="Ankyrin repeat"/>
    <property type="match status" value="1"/>
</dbReference>
<dbReference type="PROSITE" id="PS50297">
    <property type="entry name" value="ANK_REP_REGION"/>
    <property type="match status" value="1"/>
</dbReference>
<feature type="repeat" description="ANK" evidence="3">
    <location>
        <begin position="97"/>
        <end position="129"/>
    </location>
</feature>
<reference evidence="4" key="1">
    <citation type="journal article" date="2020" name="J. Eukaryot. Microbiol.">
        <title>De novo Sequencing, Assembly and Annotation of the Transcriptome for the Free-Living Testate Amoeba Arcella intermedia.</title>
        <authorList>
            <person name="Ribeiro G.M."/>
            <person name="Porfirio-Sousa A.L."/>
            <person name="Maurer-Alcala X.X."/>
            <person name="Katz L.A."/>
            <person name="Lahr D.J.G."/>
        </authorList>
    </citation>
    <scope>NUCLEOTIDE SEQUENCE</scope>
</reference>
<protein>
    <submittedName>
        <fullName evidence="4">Uncharacterized protein</fullName>
    </submittedName>
</protein>
<evidence type="ECO:0000256" key="1">
    <source>
        <dbReference type="ARBA" id="ARBA00022737"/>
    </source>
</evidence>
<dbReference type="AlphaFoldDB" id="A0A6B2LFH7"/>
<feature type="repeat" description="ANK" evidence="3">
    <location>
        <begin position="24"/>
        <end position="56"/>
    </location>
</feature>
<dbReference type="Gene3D" id="1.25.40.20">
    <property type="entry name" value="Ankyrin repeat-containing domain"/>
    <property type="match status" value="2"/>
</dbReference>
<dbReference type="InterPro" id="IPR036770">
    <property type="entry name" value="Ankyrin_rpt-contain_sf"/>
</dbReference>
<name>A0A6B2LFH7_9EUKA</name>
<feature type="repeat" description="ANK" evidence="3">
    <location>
        <begin position="161"/>
        <end position="193"/>
    </location>
</feature>
<dbReference type="SMART" id="SM00248">
    <property type="entry name" value="ANK"/>
    <property type="match status" value="6"/>
</dbReference>
<dbReference type="PROSITE" id="PS50088">
    <property type="entry name" value="ANK_REPEAT"/>
    <property type="match status" value="3"/>
</dbReference>
<evidence type="ECO:0000256" key="3">
    <source>
        <dbReference type="PROSITE-ProRule" id="PRU00023"/>
    </source>
</evidence>
<dbReference type="PANTHER" id="PTHR24198:SF165">
    <property type="entry name" value="ANKYRIN REPEAT-CONTAINING PROTEIN-RELATED"/>
    <property type="match status" value="1"/>
</dbReference>
<keyword evidence="1" id="KW-0677">Repeat</keyword>
<dbReference type="PANTHER" id="PTHR24198">
    <property type="entry name" value="ANKYRIN REPEAT AND PROTEIN KINASE DOMAIN-CONTAINING PROTEIN"/>
    <property type="match status" value="1"/>
</dbReference>
<dbReference type="InterPro" id="IPR002110">
    <property type="entry name" value="Ankyrin_rpt"/>
</dbReference>
<evidence type="ECO:0000313" key="4">
    <source>
        <dbReference type="EMBL" id="NDV35607.1"/>
    </source>
</evidence>
<dbReference type="Pfam" id="PF13637">
    <property type="entry name" value="Ank_4"/>
    <property type="match status" value="1"/>
</dbReference>